<dbReference type="Gene3D" id="3.20.20.70">
    <property type="entry name" value="Aldolase class I"/>
    <property type="match status" value="1"/>
</dbReference>
<dbReference type="GO" id="GO:0005737">
    <property type="term" value="C:cytoplasm"/>
    <property type="evidence" value="ECO:0007669"/>
    <property type="project" value="UniProtKB-SubCell"/>
</dbReference>
<feature type="active site" description="Proton donor/acceptor" evidence="7">
    <location>
        <position position="89"/>
    </location>
</feature>
<comment type="pathway">
    <text evidence="7">Carbohydrate degradation; 2-deoxy-D-ribose 1-phosphate degradation; D-glyceraldehyde 3-phosphate and acetaldehyde from 2-deoxy-alpha-D-ribose 1-phosphate: step 2/2.</text>
</comment>
<dbReference type="InterPro" id="IPR002915">
    <property type="entry name" value="DeoC/FbaB/LacD_aldolase"/>
</dbReference>
<keyword evidence="3 7" id="KW-0456">Lyase</keyword>
<evidence type="ECO:0000256" key="7">
    <source>
        <dbReference type="HAMAP-Rule" id="MF_00114"/>
    </source>
</evidence>
<evidence type="ECO:0000313" key="9">
    <source>
        <dbReference type="Proteomes" id="UP000176420"/>
    </source>
</evidence>
<evidence type="ECO:0000256" key="2">
    <source>
        <dbReference type="ARBA" id="ARBA00022490"/>
    </source>
</evidence>
<evidence type="ECO:0000256" key="6">
    <source>
        <dbReference type="ARBA" id="ARBA00056337"/>
    </source>
</evidence>
<dbReference type="Pfam" id="PF01791">
    <property type="entry name" value="DeoC"/>
    <property type="match status" value="1"/>
</dbReference>
<dbReference type="NCBIfam" id="TIGR00126">
    <property type="entry name" value="deoC"/>
    <property type="match status" value="1"/>
</dbReference>
<dbReference type="GO" id="GO:0009264">
    <property type="term" value="P:deoxyribonucleotide catabolic process"/>
    <property type="evidence" value="ECO:0007669"/>
    <property type="project" value="UniProtKB-UniRule"/>
</dbReference>
<proteinExistence type="inferred from homology"/>
<keyword evidence="4 7" id="KW-0704">Schiff base</keyword>
<dbReference type="PANTHER" id="PTHR10889:SF1">
    <property type="entry name" value="DEOXYRIBOSE-PHOSPHATE ALDOLASE"/>
    <property type="match status" value="1"/>
</dbReference>
<comment type="function">
    <text evidence="6 7">Catalyzes a reversible aldol reaction between acetaldehyde and D-glyceraldehyde 3-phosphate to generate 2-deoxy-D-ribose 5-phosphate.</text>
</comment>
<comment type="catalytic activity">
    <reaction evidence="5 7">
        <text>2-deoxy-D-ribose 5-phosphate = D-glyceraldehyde 3-phosphate + acetaldehyde</text>
        <dbReference type="Rhea" id="RHEA:12821"/>
        <dbReference type="ChEBI" id="CHEBI:15343"/>
        <dbReference type="ChEBI" id="CHEBI:59776"/>
        <dbReference type="ChEBI" id="CHEBI:62877"/>
        <dbReference type="EC" id="4.1.2.4"/>
    </reaction>
</comment>
<organism evidence="8 9">
    <name type="scientific">Candidatus Kerfeldbacteria bacterium RIFOXYB2_FULL_38_14</name>
    <dbReference type="NCBI Taxonomy" id="1798547"/>
    <lineage>
        <taxon>Bacteria</taxon>
        <taxon>Candidatus Kerfeldiibacteriota</taxon>
    </lineage>
</organism>
<dbReference type="FunFam" id="3.20.20.70:FF:000044">
    <property type="entry name" value="Deoxyribose-phosphate aldolase"/>
    <property type="match status" value="1"/>
</dbReference>
<dbReference type="CDD" id="cd00959">
    <property type="entry name" value="DeoC"/>
    <property type="match status" value="1"/>
</dbReference>
<dbReference type="PANTHER" id="PTHR10889">
    <property type="entry name" value="DEOXYRIBOSE-PHOSPHATE ALDOLASE"/>
    <property type="match status" value="1"/>
</dbReference>
<evidence type="ECO:0000256" key="3">
    <source>
        <dbReference type="ARBA" id="ARBA00023239"/>
    </source>
</evidence>
<evidence type="ECO:0000256" key="5">
    <source>
        <dbReference type="ARBA" id="ARBA00048791"/>
    </source>
</evidence>
<reference evidence="8 9" key="1">
    <citation type="journal article" date="2016" name="Nat. Commun.">
        <title>Thousands of microbial genomes shed light on interconnected biogeochemical processes in an aquifer system.</title>
        <authorList>
            <person name="Anantharaman K."/>
            <person name="Brown C.T."/>
            <person name="Hug L.A."/>
            <person name="Sharon I."/>
            <person name="Castelle C.J."/>
            <person name="Probst A.J."/>
            <person name="Thomas B.C."/>
            <person name="Singh A."/>
            <person name="Wilkins M.J."/>
            <person name="Karaoz U."/>
            <person name="Brodie E.L."/>
            <person name="Williams K.H."/>
            <person name="Hubbard S.S."/>
            <person name="Banfield J.F."/>
        </authorList>
    </citation>
    <scope>NUCLEOTIDE SEQUENCE [LARGE SCALE GENOMIC DNA]</scope>
</reference>
<dbReference type="AlphaFoldDB" id="A0A1G2BAP9"/>
<comment type="subcellular location">
    <subcellularLocation>
        <location evidence="7">Cytoplasm</location>
    </subcellularLocation>
</comment>
<dbReference type="EC" id="4.1.2.4" evidence="7"/>
<comment type="similarity">
    <text evidence="1 7">Belongs to the DeoC/FbaB aldolase family. DeoC type 1 subfamily.</text>
</comment>
<evidence type="ECO:0000256" key="1">
    <source>
        <dbReference type="ARBA" id="ARBA00010936"/>
    </source>
</evidence>
<gene>
    <name evidence="7" type="primary">deoC</name>
    <name evidence="8" type="ORF">A2319_05250</name>
</gene>
<protein>
    <recommendedName>
        <fullName evidence="7">Deoxyribose-phosphate aldolase</fullName>
        <shortName evidence="7">DERA</shortName>
        <ecNumber evidence="7">4.1.2.4</ecNumber>
    </recommendedName>
    <alternativeName>
        <fullName evidence="7">2-deoxy-D-ribose 5-phosphate aldolase</fullName>
    </alternativeName>
    <alternativeName>
        <fullName evidence="7">Phosphodeoxyriboaldolase</fullName>
        <shortName evidence="7">Deoxyriboaldolase</shortName>
    </alternativeName>
</protein>
<dbReference type="UniPathway" id="UPA00002">
    <property type="reaction ID" value="UER00468"/>
</dbReference>
<feature type="active site" description="Proton donor/acceptor" evidence="7">
    <location>
        <position position="180"/>
    </location>
</feature>
<evidence type="ECO:0000256" key="4">
    <source>
        <dbReference type="ARBA" id="ARBA00023270"/>
    </source>
</evidence>
<dbReference type="EMBL" id="MHKI01000029">
    <property type="protein sequence ID" value="OGY85679.1"/>
    <property type="molecule type" value="Genomic_DNA"/>
</dbReference>
<dbReference type="GO" id="GO:0006018">
    <property type="term" value="P:2-deoxyribose 1-phosphate catabolic process"/>
    <property type="evidence" value="ECO:0007669"/>
    <property type="project" value="UniProtKB-UniRule"/>
</dbReference>
<dbReference type="InterPro" id="IPR011343">
    <property type="entry name" value="DeoC"/>
</dbReference>
<dbReference type="HAMAP" id="MF_00114">
    <property type="entry name" value="DeoC_type1"/>
    <property type="match status" value="1"/>
</dbReference>
<dbReference type="SMART" id="SM01133">
    <property type="entry name" value="DeoC"/>
    <property type="match status" value="1"/>
</dbReference>
<evidence type="ECO:0000313" key="8">
    <source>
        <dbReference type="EMBL" id="OGY85679.1"/>
    </source>
</evidence>
<dbReference type="PIRSF" id="PIRSF001357">
    <property type="entry name" value="DeoC"/>
    <property type="match status" value="1"/>
</dbReference>
<comment type="caution">
    <text evidence="8">The sequence shown here is derived from an EMBL/GenBank/DDBJ whole genome shotgun (WGS) entry which is preliminary data.</text>
</comment>
<accession>A0A1G2BAP9</accession>
<sequence length="221" mass="23125">MQLNKYIDHTLLKSNVTRADIKKLCIEARECGFFSVCVNPLWVSFCKKELADSEVKTVCVIGFPLGANTSAIKSAETKQAVIDGADEIDMVLALGLFLGNEAEAAQKDIEEVVKAANGKPVKVILETHLLTNGQKKQACEIAKTAGAQFVKTSTGFTGGGATIADVKLMRATVGVDMGVKASGGIANQNEALAMIEAGANRLGASKGVAIVTGTTGDKTTY</sequence>
<name>A0A1G2BAP9_9BACT</name>
<dbReference type="Proteomes" id="UP000176420">
    <property type="component" value="Unassembled WGS sequence"/>
</dbReference>
<feature type="active site" description="Schiff-base intermediate with acetaldehyde" evidence="7">
    <location>
        <position position="151"/>
    </location>
</feature>
<dbReference type="InterPro" id="IPR028581">
    <property type="entry name" value="DeoC_typeI"/>
</dbReference>
<dbReference type="GO" id="GO:0016052">
    <property type="term" value="P:carbohydrate catabolic process"/>
    <property type="evidence" value="ECO:0007669"/>
    <property type="project" value="TreeGrafter"/>
</dbReference>
<dbReference type="GO" id="GO:0004139">
    <property type="term" value="F:deoxyribose-phosphate aldolase activity"/>
    <property type="evidence" value="ECO:0007669"/>
    <property type="project" value="UniProtKB-UniRule"/>
</dbReference>
<dbReference type="InterPro" id="IPR013785">
    <property type="entry name" value="Aldolase_TIM"/>
</dbReference>
<keyword evidence="2 7" id="KW-0963">Cytoplasm</keyword>
<dbReference type="SUPFAM" id="SSF51569">
    <property type="entry name" value="Aldolase"/>
    <property type="match status" value="1"/>
</dbReference>